<evidence type="ECO:0000256" key="2">
    <source>
        <dbReference type="ARBA" id="ARBA00022884"/>
    </source>
</evidence>
<dbReference type="InterPro" id="IPR006225">
    <property type="entry name" value="PsdUridine_synth_RluC/D"/>
</dbReference>
<dbReference type="SUPFAM" id="SSF55120">
    <property type="entry name" value="Pseudouridine synthase"/>
    <property type="match status" value="1"/>
</dbReference>
<dbReference type="InterPro" id="IPR036986">
    <property type="entry name" value="S4_RNA-bd_sf"/>
</dbReference>
<dbReference type="AlphaFoldDB" id="A0A0W0TIB2"/>
<keyword evidence="10" id="KW-0456">Lyase</keyword>
<comment type="function">
    <text evidence="5">Responsible for synthesis of pseudouridine from uracil at positions 1911, 1915 and 1917 in 23S ribosomal RNA.</text>
</comment>
<dbReference type="Gene3D" id="3.10.290.10">
    <property type="entry name" value="RNA-binding S4 domain"/>
    <property type="match status" value="1"/>
</dbReference>
<dbReference type="EMBL" id="UASS01000017">
    <property type="protein sequence ID" value="SPX61144.1"/>
    <property type="molecule type" value="Genomic_DNA"/>
</dbReference>
<dbReference type="NCBIfam" id="NF008385">
    <property type="entry name" value="PRK11180.1"/>
    <property type="match status" value="1"/>
</dbReference>
<dbReference type="NCBIfam" id="TIGR00005">
    <property type="entry name" value="rluA_subfam"/>
    <property type="match status" value="1"/>
</dbReference>
<name>A0A0W0TIB2_9GAMM</name>
<dbReference type="Gene3D" id="3.30.2350.10">
    <property type="entry name" value="Pseudouridine synthase"/>
    <property type="match status" value="1"/>
</dbReference>
<sequence>MFTLVRHCLIHFVADWYKASNTLIIMSDSISEQLTIPREYHGQRLDVVLAQLFPTYSRSQLSTWLKEGAITLNQRQCKPKDKVFGGEQINLSIAFETQTDSNLYQPEAIPLAIIYEDEQLLVINKPAGLVVHPGAGNREHTLVNALLYHAPALQHLSRAGIVHRLDKDTTGLLVVAKTLTAHTHLVRQMQAREIQRRYITLVQGHLISGGEIATFYGRHPRNRLKMAVCAQGREAITLYSIRKHYQDFTLLDVQLMTGRTHQIRVHMAHLNHPVAGDQLYGGRMRFPAQASTELRQLLCQFQRQALHASMLSFFHPESEEQLTFEAPLPDDFQTLLNFLDDYFG</sequence>
<gene>
    <name evidence="10" type="primary">rluD</name>
    <name evidence="10" type="ORF">Lfee_3007</name>
    <name evidence="11" type="ORF">NCTC12022_01883</name>
</gene>
<evidence type="ECO:0000256" key="6">
    <source>
        <dbReference type="PIRSR" id="PIRSR606225-1"/>
    </source>
</evidence>
<accession>A0A0W0TIB2</accession>
<dbReference type="EC" id="5.4.99.-" evidence="8"/>
<dbReference type="SMART" id="SM00363">
    <property type="entry name" value="S4"/>
    <property type="match status" value="1"/>
</dbReference>
<dbReference type="GO" id="GO:0160140">
    <property type="term" value="F:23S rRNA pseudouridine(1911/1915/1917) synthase activity"/>
    <property type="evidence" value="ECO:0007669"/>
    <property type="project" value="UniProtKB-EC"/>
</dbReference>
<dbReference type="InterPro" id="IPR050188">
    <property type="entry name" value="RluA_PseudoU_synthase"/>
</dbReference>
<dbReference type="Proteomes" id="UP000054698">
    <property type="component" value="Unassembled WGS sequence"/>
</dbReference>
<dbReference type="PROSITE" id="PS01129">
    <property type="entry name" value="PSI_RLU"/>
    <property type="match status" value="1"/>
</dbReference>
<feature type="domain" description="RNA-binding S4" evidence="9">
    <location>
        <begin position="43"/>
        <end position="102"/>
    </location>
</feature>
<evidence type="ECO:0000313" key="12">
    <source>
        <dbReference type="Proteomes" id="UP000054698"/>
    </source>
</evidence>
<evidence type="ECO:0000256" key="1">
    <source>
        <dbReference type="ARBA" id="ARBA00010876"/>
    </source>
</evidence>
<evidence type="ECO:0000259" key="9">
    <source>
        <dbReference type="SMART" id="SM00363"/>
    </source>
</evidence>
<reference evidence="10 12" key="1">
    <citation type="submission" date="2015-11" db="EMBL/GenBank/DDBJ databases">
        <title>Genomic analysis of 38 Legionella species identifies large and diverse effector repertoires.</title>
        <authorList>
            <person name="Burstein D."/>
            <person name="Amaro F."/>
            <person name="Zusman T."/>
            <person name="Lifshitz Z."/>
            <person name="Cohen O."/>
            <person name="Gilbert J.A."/>
            <person name="Pupko T."/>
            <person name="Shuman H.A."/>
            <person name="Segal G."/>
        </authorList>
    </citation>
    <scope>NUCLEOTIDE SEQUENCE [LARGE SCALE GENOMIC DNA]</scope>
    <source>
        <strain evidence="10 12">WO-44C</strain>
    </source>
</reference>
<dbReference type="InterPro" id="IPR006224">
    <property type="entry name" value="PsdUridine_synth_RluA-like_CS"/>
</dbReference>
<comment type="similarity">
    <text evidence="1 8">Belongs to the pseudouridine synthase RluA family.</text>
</comment>
<dbReference type="EMBL" id="LNYB01000085">
    <property type="protein sequence ID" value="KTC95343.1"/>
    <property type="molecule type" value="Genomic_DNA"/>
</dbReference>
<evidence type="ECO:0000256" key="5">
    <source>
        <dbReference type="ARBA" id="ARBA00056072"/>
    </source>
</evidence>
<feature type="active site" evidence="6">
    <location>
        <position position="166"/>
    </location>
</feature>
<dbReference type="InterPro" id="IPR020103">
    <property type="entry name" value="PsdUridine_synth_cat_dom_sf"/>
</dbReference>
<keyword evidence="3 8" id="KW-0413">Isomerase</keyword>
<comment type="catalytic activity">
    <reaction evidence="8">
        <text>a uridine in RNA = a pseudouridine in RNA</text>
        <dbReference type="Rhea" id="RHEA:48348"/>
        <dbReference type="Rhea" id="RHEA-COMP:12068"/>
        <dbReference type="Rhea" id="RHEA-COMP:12069"/>
        <dbReference type="ChEBI" id="CHEBI:65314"/>
        <dbReference type="ChEBI" id="CHEBI:65315"/>
    </reaction>
</comment>
<organism evidence="10 12">
    <name type="scientific">Legionella feeleii</name>
    <dbReference type="NCBI Taxonomy" id="453"/>
    <lineage>
        <taxon>Bacteria</taxon>
        <taxon>Pseudomonadati</taxon>
        <taxon>Pseudomonadota</taxon>
        <taxon>Gammaproteobacteria</taxon>
        <taxon>Legionellales</taxon>
        <taxon>Legionellaceae</taxon>
        <taxon>Legionella</taxon>
    </lineage>
</organism>
<reference evidence="11 13" key="2">
    <citation type="submission" date="2018-06" db="EMBL/GenBank/DDBJ databases">
        <authorList>
            <consortium name="Pathogen Informatics"/>
            <person name="Doyle S."/>
        </authorList>
    </citation>
    <scope>NUCLEOTIDE SEQUENCE [LARGE SCALE GENOMIC DNA]</scope>
    <source>
        <strain evidence="11 13">NCTC12022</strain>
    </source>
</reference>
<dbReference type="Proteomes" id="UP000251942">
    <property type="component" value="Unassembled WGS sequence"/>
</dbReference>
<dbReference type="GO" id="GO:0016829">
    <property type="term" value="F:lyase activity"/>
    <property type="evidence" value="ECO:0007669"/>
    <property type="project" value="UniProtKB-KW"/>
</dbReference>
<evidence type="ECO:0000256" key="8">
    <source>
        <dbReference type="RuleBase" id="RU362028"/>
    </source>
</evidence>
<evidence type="ECO:0000256" key="7">
    <source>
        <dbReference type="PROSITE-ProRule" id="PRU00182"/>
    </source>
</evidence>
<dbReference type="PROSITE" id="PS50889">
    <property type="entry name" value="S4"/>
    <property type="match status" value="1"/>
</dbReference>
<keyword evidence="2 7" id="KW-0694">RNA-binding</keyword>
<evidence type="ECO:0000313" key="11">
    <source>
        <dbReference type="EMBL" id="SPX61144.1"/>
    </source>
</evidence>
<dbReference type="PANTHER" id="PTHR21600:SF44">
    <property type="entry name" value="RIBOSOMAL LARGE SUBUNIT PSEUDOURIDINE SYNTHASE D"/>
    <property type="match status" value="1"/>
</dbReference>
<dbReference type="PATRIC" id="fig|453.4.peg.3280"/>
<dbReference type="GO" id="GO:0000455">
    <property type="term" value="P:enzyme-directed rRNA pseudouridine synthesis"/>
    <property type="evidence" value="ECO:0007669"/>
    <property type="project" value="TreeGrafter"/>
</dbReference>
<dbReference type="InterPro" id="IPR006145">
    <property type="entry name" value="PsdUridine_synth_RsuA/RluA"/>
</dbReference>
<dbReference type="CDD" id="cd02869">
    <property type="entry name" value="PseudoU_synth_RluA_like"/>
    <property type="match status" value="1"/>
</dbReference>
<protein>
    <recommendedName>
        <fullName evidence="8">Pseudouridine synthase</fullName>
        <ecNumber evidence="8">5.4.99.-</ecNumber>
    </recommendedName>
</protein>
<evidence type="ECO:0000256" key="3">
    <source>
        <dbReference type="ARBA" id="ARBA00023235"/>
    </source>
</evidence>
<dbReference type="InterPro" id="IPR002942">
    <property type="entry name" value="S4_RNA-bd"/>
</dbReference>
<evidence type="ECO:0000256" key="4">
    <source>
        <dbReference type="ARBA" id="ARBA00036882"/>
    </source>
</evidence>
<proteinExistence type="inferred from homology"/>
<dbReference type="SUPFAM" id="SSF55174">
    <property type="entry name" value="Alpha-L RNA-binding motif"/>
    <property type="match status" value="1"/>
</dbReference>
<dbReference type="GO" id="GO:0003723">
    <property type="term" value="F:RNA binding"/>
    <property type="evidence" value="ECO:0007669"/>
    <property type="project" value="UniProtKB-KW"/>
</dbReference>
<evidence type="ECO:0000313" key="10">
    <source>
        <dbReference type="EMBL" id="KTC95343.1"/>
    </source>
</evidence>
<evidence type="ECO:0000313" key="13">
    <source>
        <dbReference type="Proteomes" id="UP000251942"/>
    </source>
</evidence>
<dbReference type="Pfam" id="PF00849">
    <property type="entry name" value="PseudoU_synth_2"/>
    <property type="match status" value="1"/>
</dbReference>
<dbReference type="CDD" id="cd00165">
    <property type="entry name" value="S4"/>
    <property type="match status" value="1"/>
</dbReference>
<comment type="catalytic activity">
    <reaction evidence="4">
        <text>uridine(1911/1915/1917) in 23S rRNA = pseudouridine(1911/1915/1917) in 23S rRNA</text>
        <dbReference type="Rhea" id="RHEA:42524"/>
        <dbReference type="Rhea" id="RHEA-COMP:10097"/>
        <dbReference type="Rhea" id="RHEA-COMP:10098"/>
        <dbReference type="ChEBI" id="CHEBI:65314"/>
        <dbReference type="ChEBI" id="CHEBI:65315"/>
        <dbReference type="EC" id="5.4.99.23"/>
    </reaction>
</comment>
<dbReference type="Pfam" id="PF01479">
    <property type="entry name" value="S4"/>
    <property type="match status" value="1"/>
</dbReference>
<dbReference type="FunFam" id="3.30.2350.10:FF:000006">
    <property type="entry name" value="Pseudouridine synthase"/>
    <property type="match status" value="1"/>
</dbReference>
<keyword evidence="12" id="KW-1185">Reference proteome</keyword>
<dbReference type="STRING" id="453.Lfee_3007"/>
<dbReference type="PANTHER" id="PTHR21600">
    <property type="entry name" value="MITOCHONDRIAL RNA PSEUDOURIDINE SYNTHASE"/>
    <property type="match status" value="1"/>
</dbReference>